<proteinExistence type="predicted"/>
<keyword evidence="1" id="KW-0285">Flavoprotein</keyword>
<gene>
    <name evidence="4" type="primary">glcE_1</name>
    <name evidence="4" type="ORF">Ade02nite_18420</name>
</gene>
<reference evidence="4 5" key="1">
    <citation type="submission" date="2021-01" db="EMBL/GenBank/DDBJ databases">
        <title>Whole genome shotgun sequence of Actinoplanes deccanensis NBRC 13994.</title>
        <authorList>
            <person name="Komaki H."/>
            <person name="Tamura T."/>
        </authorList>
    </citation>
    <scope>NUCLEOTIDE SEQUENCE [LARGE SCALE GENOMIC DNA]</scope>
    <source>
        <strain evidence="4 5">NBRC 13994</strain>
    </source>
</reference>
<dbReference type="Gene3D" id="3.30.465.10">
    <property type="match status" value="1"/>
</dbReference>
<dbReference type="InterPro" id="IPR016169">
    <property type="entry name" value="FAD-bd_PCMH_sub2"/>
</dbReference>
<feature type="domain" description="FAD-binding PCMH-type" evidence="3">
    <location>
        <begin position="17"/>
        <end position="189"/>
    </location>
</feature>
<evidence type="ECO:0000256" key="2">
    <source>
        <dbReference type="ARBA" id="ARBA00022827"/>
    </source>
</evidence>
<comment type="caution">
    <text evidence="4">The sequence shown here is derived from an EMBL/GenBank/DDBJ whole genome shotgun (WGS) entry which is preliminary data.</text>
</comment>
<dbReference type="SUPFAM" id="SSF55103">
    <property type="entry name" value="FAD-linked oxidases, C-terminal domain"/>
    <property type="match status" value="1"/>
</dbReference>
<name>A0ABQ3XZN1_9ACTN</name>
<keyword evidence="5" id="KW-1185">Reference proteome</keyword>
<dbReference type="PROSITE" id="PS51387">
    <property type="entry name" value="FAD_PCMH"/>
    <property type="match status" value="1"/>
</dbReference>
<dbReference type="Pfam" id="PF01565">
    <property type="entry name" value="FAD_binding_4"/>
    <property type="match status" value="1"/>
</dbReference>
<dbReference type="RefSeq" id="WP_203761133.1">
    <property type="nucleotide sequence ID" value="NZ_BAAABO010000029.1"/>
</dbReference>
<evidence type="ECO:0000313" key="5">
    <source>
        <dbReference type="Proteomes" id="UP000609879"/>
    </source>
</evidence>
<evidence type="ECO:0000313" key="4">
    <source>
        <dbReference type="EMBL" id="GID73201.1"/>
    </source>
</evidence>
<dbReference type="InterPro" id="IPR016164">
    <property type="entry name" value="FAD-linked_Oxase-like_C"/>
</dbReference>
<dbReference type="InterPro" id="IPR006094">
    <property type="entry name" value="Oxid_FAD_bind_N"/>
</dbReference>
<protein>
    <submittedName>
        <fullName evidence="4">Glycolate oxidase</fullName>
    </submittedName>
</protein>
<dbReference type="InterPro" id="IPR036318">
    <property type="entry name" value="FAD-bd_PCMH-like_sf"/>
</dbReference>
<accession>A0ABQ3XZN1</accession>
<dbReference type="InterPro" id="IPR016166">
    <property type="entry name" value="FAD-bd_PCMH"/>
</dbReference>
<sequence>MGALDELTRPAADGDHVGGVPARLVASPGSTAEAAALIAAARELTVVIRGAGTKVHWGPPPRALDLIIDTRRLAGIVEHAAGDLITVVRAGTPLADLSLGDQQLVLDGPAGATVGGTVAANTSGPLRLRYGTVRDLLIGITVVRPDGKVARSGGKVVKNVAGYDLGKLFTGSYGTLGLITECAFRLHPVAAARVYVRAAAPASVVAAVLSAQVVPSAIELDSATGEVAVLLEGTPAGVRDRASVVEKLIGGELSEQAPAWWGVPPWHPDGIGMKLSVPKSRVPALAESGFPVRGSAGTGVLYAAPRDITEVERLRALCVRNAGHAVVLTAPPPVRDILDMWGPVPGLALMRRIKDQFDPGRRFAPGRFVGGI</sequence>
<dbReference type="SUPFAM" id="SSF56176">
    <property type="entry name" value="FAD-binding/transporter-associated domain-like"/>
    <property type="match status" value="1"/>
</dbReference>
<evidence type="ECO:0000259" key="3">
    <source>
        <dbReference type="PROSITE" id="PS51387"/>
    </source>
</evidence>
<dbReference type="EMBL" id="BOMI01000033">
    <property type="protein sequence ID" value="GID73201.1"/>
    <property type="molecule type" value="Genomic_DNA"/>
</dbReference>
<keyword evidence="2" id="KW-0274">FAD</keyword>
<evidence type="ECO:0000256" key="1">
    <source>
        <dbReference type="ARBA" id="ARBA00022630"/>
    </source>
</evidence>
<dbReference type="PANTHER" id="PTHR11748">
    <property type="entry name" value="D-LACTATE DEHYDROGENASE"/>
    <property type="match status" value="1"/>
</dbReference>
<organism evidence="4 5">
    <name type="scientific">Paractinoplanes deccanensis</name>
    <dbReference type="NCBI Taxonomy" id="113561"/>
    <lineage>
        <taxon>Bacteria</taxon>
        <taxon>Bacillati</taxon>
        <taxon>Actinomycetota</taxon>
        <taxon>Actinomycetes</taxon>
        <taxon>Micromonosporales</taxon>
        <taxon>Micromonosporaceae</taxon>
        <taxon>Paractinoplanes</taxon>
    </lineage>
</organism>
<dbReference type="Proteomes" id="UP000609879">
    <property type="component" value="Unassembled WGS sequence"/>
</dbReference>
<dbReference type="PANTHER" id="PTHR11748:SF103">
    <property type="entry name" value="GLYCOLATE OXIDASE SUBUNIT GLCE"/>
    <property type="match status" value="1"/>
</dbReference>